<accession>A0A853EFW2</accession>
<gene>
    <name evidence="1" type="ORF">HZZ05_01965</name>
</gene>
<sequence>MTWQDPVAMIRAALAAHDPVLETTRVLEPRFIEGPLPVVHVHHRGGVLDEYDRTDQVTLDVYALTPTAEEAEAGVLGAGGLAAELMGVLVPGPLYTQAGTVDEASCSAPVTRPYHQDVEVASMVLDVVHRPTH</sequence>
<evidence type="ECO:0008006" key="3">
    <source>
        <dbReference type="Google" id="ProtNLM"/>
    </source>
</evidence>
<organism evidence="1 2">
    <name type="scientific">Actinomyces bowdenii</name>
    <dbReference type="NCBI Taxonomy" id="131109"/>
    <lineage>
        <taxon>Bacteria</taxon>
        <taxon>Bacillati</taxon>
        <taxon>Actinomycetota</taxon>
        <taxon>Actinomycetes</taxon>
        <taxon>Actinomycetales</taxon>
        <taxon>Actinomycetaceae</taxon>
        <taxon>Actinomyces</taxon>
    </lineage>
</organism>
<dbReference type="EMBL" id="JACBXV010000012">
    <property type="protein sequence ID" value="NYS68303.1"/>
    <property type="molecule type" value="Genomic_DNA"/>
</dbReference>
<proteinExistence type="predicted"/>
<dbReference type="AlphaFoldDB" id="A0A853EFW2"/>
<protein>
    <recommendedName>
        <fullName evidence="3">DUF3168 domain-containing protein</fullName>
    </recommendedName>
</protein>
<reference evidence="1 2" key="1">
    <citation type="submission" date="2020-07" db="EMBL/GenBank/DDBJ databases">
        <title>MOT database genomes.</title>
        <authorList>
            <person name="Joseph S."/>
            <person name="Aduse-Opoku J."/>
            <person name="Hashim A."/>
            <person name="Wade W."/>
            <person name="Curtis M."/>
        </authorList>
    </citation>
    <scope>NUCLEOTIDE SEQUENCE [LARGE SCALE GENOMIC DNA]</scope>
    <source>
        <strain evidence="1 2">WMus004</strain>
    </source>
</reference>
<evidence type="ECO:0000313" key="2">
    <source>
        <dbReference type="Proteomes" id="UP000572528"/>
    </source>
</evidence>
<name>A0A853EFW2_9ACTO</name>
<evidence type="ECO:0000313" key="1">
    <source>
        <dbReference type="EMBL" id="NYS68303.1"/>
    </source>
</evidence>
<comment type="caution">
    <text evidence="1">The sequence shown here is derived from an EMBL/GenBank/DDBJ whole genome shotgun (WGS) entry which is preliminary data.</text>
</comment>
<dbReference type="Proteomes" id="UP000572528">
    <property type="component" value="Unassembled WGS sequence"/>
</dbReference>
<dbReference type="RefSeq" id="WP_179899645.1">
    <property type="nucleotide sequence ID" value="NZ_JACBXV010000012.1"/>
</dbReference>